<dbReference type="PANTHER" id="PTHR43272:SF32">
    <property type="entry name" value="AMP-DEPENDENT SYNTHETASE_LIGASE DOMAIN-CONTAINING PROTEIN"/>
    <property type="match status" value="1"/>
</dbReference>
<dbReference type="GO" id="GO:0005783">
    <property type="term" value="C:endoplasmic reticulum"/>
    <property type="evidence" value="ECO:0007669"/>
    <property type="project" value="TreeGrafter"/>
</dbReference>
<accession>A0A9P1D6E6</accession>
<reference evidence="5" key="1">
    <citation type="submission" date="2022-10" db="EMBL/GenBank/DDBJ databases">
        <authorList>
            <person name="Chen Y."/>
            <person name="Dougan E. K."/>
            <person name="Chan C."/>
            <person name="Rhodes N."/>
            <person name="Thang M."/>
        </authorList>
    </citation>
    <scope>NUCLEOTIDE SEQUENCE</scope>
</reference>
<dbReference type="InterPro" id="IPR000873">
    <property type="entry name" value="AMP-dep_synth/lig_dom"/>
</dbReference>
<evidence type="ECO:0000313" key="5">
    <source>
        <dbReference type="EMBL" id="CAI4003810.1"/>
    </source>
</evidence>
<dbReference type="PROSITE" id="PS00455">
    <property type="entry name" value="AMP_BINDING"/>
    <property type="match status" value="1"/>
</dbReference>
<sequence length="758" mass="81643">MGCGSSTANVPSAAPVSTNPDDYFPYTGKDVWYTCKADVALELRCAKQGVASLDGCPPTTLPKLLKKAAEKDGSLPALKAERPCPALMGNGPAPPALPDDQWKTWTWKQYYDDVRKAAKGFLKLGLQPFESVAIWGFNSPEWMLTTIAAGMAGGKSAGLYPTDSPDTAAFKVVHSGASIVIIEDKTKLDRLIPALSDRQYAGKVKTFVAYGYEPSANETVEYRGSKVPVISWAALLEMGSSGSDQELDARCEALQPGHCAALVYTSGTTGEPKAVMISHDNVIFESTSVIGIGAEHMGFCKGGASLAERHERILSYLPLSHIAGLMVDIAFPIAATASSPAYVTTYFARPYDLKAGSLKDRLCVARPTAFLGVPLVWEKVADKLRTLGANNPGWKKSLAAWAKDKGVRRARGQQLGGDGAQPGGYGLANKVVLSKVKGLLGLDKVKFGITGAAPIRVDTLEYFGSLGLQINEVYGMSESTAAVTVSTTRVHQWGSCGFQLPGMEVKAFKVDSDDINKRTECPRAPQLDSTDESFQGELCFRGRSIMMGYLAQPELGLEHVAEIEKKTAGTIDKDGWLHSGDKGIVCESGMVKVTGRYKEIIIGAGGENIAPVPIEDHIKASCDGINEVIMIGDKQKYNVALVTLKAVGANGETPGTDKLDAGALRVNPAVKTITEALDDSVWIDQVKLAIEKANDNPKVCHNNAFKIQKFMILPTNFSEEQGFLTPTKKMKRPVVEKAFGKQIEMMYSSKETYVRYQE</sequence>
<reference evidence="6" key="2">
    <citation type="submission" date="2024-04" db="EMBL/GenBank/DDBJ databases">
        <authorList>
            <person name="Chen Y."/>
            <person name="Shah S."/>
            <person name="Dougan E. K."/>
            <person name="Thang M."/>
            <person name="Chan C."/>
        </authorList>
    </citation>
    <scope>NUCLEOTIDE SEQUENCE [LARGE SCALE GENOMIC DNA]</scope>
</reference>
<dbReference type="EMBL" id="CAMXCT010003334">
    <property type="protein sequence ID" value="CAI4003810.1"/>
    <property type="molecule type" value="Genomic_DNA"/>
</dbReference>
<dbReference type="InterPro" id="IPR042099">
    <property type="entry name" value="ANL_N_sf"/>
</dbReference>
<evidence type="ECO:0000256" key="1">
    <source>
        <dbReference type="ARBA" id="ARBA00022598"/>
    </source>
</evidence>
<dbReference type="SUPFAM" id="SSF56801">
    <property type="entry name" value="Acetyl-CoA synthetase-like"/>
    <property type="match status" value="1"/>
</dbReference>
<dbReference type="Pfam" id="PF00501">
    <property type="entry name" value="AMP-binding"/>
    <property type="match status" value="1"/>
</dbReference>
<keyword evidence="1 7" id="KW-0436">Ligase</keyword>
<name>A0A9P1D6E6_9DINO</name>
<gene>
    <name evidence="5" type="ORF">C1SCF055_LOCUS29641</name>
</gene>
<dbReference type="AlphaFoldDB" id="A0A9P1D6E6"/>
<evidence type="ECO:0000313" key="8">
    <source>
        <dbReference type="Proteomes" id="UP001152797"/>
    </source>
</evidence>
<dbReference type="Proteomes" id="UP001152797">
    <property type="component" value="Unassembled WGS sequence"/>
</dbReference>
<keyword evidence="8" id="KW-1185">Reference proteome</keyword>
<evidence type="ECO:0000313" key="7">
    <source>
        <dbReference type="EMBL" id="CAL4791122.1"/>
    </source>
</evidence>
<dbReference type="Pfam" id="PF23562">
    <property type="entry name" value="AMP-binding_C_3"/>
    <property type="match status" value="1"/>
</dbReference>
<dbReference type="GO" id="GO:0004467">
    <property type="term" value="F:long-chain fatty acid-CoA ligase activity"/>
    <property type="evidence" value="ECO:0007669"/>
    <property type="project" value="TreeGrafter"/>
</dbReference>
<keyword evidence="2" id="KW-0276">Fatty acid metabolism</keyword>
<evidence type="ECO:0000256" key="2">
    <source>
        <dbReference type="ARBA" id="ARBA00022832"/>
    </source>
</evidence>
<dbReference type="Gene3D" id="3.40.50.12780">
    <property type="entry name" value="N-terminal domain of ligase-like"/>
    <property type="match status" value="1"/>
</dbReference>
<dbReference type="InterPro" id="IPR020845">
    <property type="entry name" value="AMP-binding_CS"/>
</dbReference>
<dbReference type="PANTHER" id="PTHR43272">
    <property type="entry name" value="LONG-CHAIN-FATTY-ACID--COA LIGASE"/>
    <property type="match status" value="1"/>
</dbReference>
<feature type="domain" description="AMP-dependent synthetase/ligase" evidence="4">
    <location>
        <begin position="94"/>
        <end position="550"/>
    </location>
</feature>
<protein>
    <submittedName>
        <fullName evidence="7">Long-chain-fatty-acid--CoA ligase ACSBG2</fullName>
    </submittedName>
</protein>
<comment type="caution">
    <text evidence="5">The sequence shown here is derived from an EMBL/GenBank/DDBJ whole genome shotgun (WGS) entry which is preliminary data.</text>
</comment>
<evidence type="ECO:0000256" key="3">
    <source>
        <dbReference type="ARBA" id="ARBA00023098"/>
    </source>
</evidence>
<evidence type="ECO:0000259" key="4">
    <source>
        <dbReference type="Pfam" id="PF00501"/>
    </source>
</evidence>
<organism evidence="5">
    <name type="scientific">Cladocopium goreaui</name>
    <dbReference type="NCBI Taxonomy" id="2562237"/>
    <lineage>
        <taxon>Eukaryota</taxon>
        <taxon>Sar</taxon>
        <taxon>Alveolata</taxon>
        <taxon>Dinophyceae</taxon>
        <taxon>Suessiales</taxon>
        <taxon>Symbiodiniaceae</taxon>
        <taxon>Cladocopium</taxon>
    </lineage>
</organism>
<dbReference type="GO" id="GO:0016020">
    <property type="term" value="C:membrane"/>
    <property type="evidence" value="ECO:0007669"/>
    <property type="project" value="TreeGrafter"/>
</dbReference>
<proteinExistence type="predicted"/>
<dbReference type="EMBL" id="CAMXCT020003334">
    <property type="protein sequence ID" value="CAL1157185.1"/>
    <property type="molecule type" value="Genomic_DNA"/>
</dbReference>
<evidence type="ECO:0000313" key="6">
    <source>
        <dbReference type="EMBL" id="CAL1157185.1"/>
    </source>
</evidence>
<dbReference type="OrthoDB" id="3633556at2759"/>
<dbReference type="EMBL" id="CAMXCT030003334">
    <property type="protein sequence ID" value="CAL4791122.1"/>
    <property type="molecule type" value="Genomic_DNA"/>
</dbReference>
<keyword evidence="3" id="KW-0443">Lipid metabolism</keyword>